<sequence>MQKKPKSIKTRKSVAKRFKITGTGKIMRNRPGKRHLLASKNAKRRRKLGTPALVDKTDYARVMENLPFSH</sequence>
<keyword evidence="3" id="KW-0687">Ribonucleoprotein</keyword>
<evidence type="ECO:0000256" key="2">
    <source>
        <dbReference type="ARBA" id="ARBA00022980"/>
    </source>
</evidence>
<dbReference type="HAMAP" id="MF_00514">
    <property type="entry name" value="Ribosomal_bL35"/>
    <property type="match status" value="1"/>
</dbReference>
<dbReference type="FunFam" id="4.10.410.60:FF:000001">
    <property type="entry name" value="50S ribosomal protein L35"/>
    <property type="match status" value="1"/>
</dbReference>
<evidence type="ECO:0000313" key="4">
    <source>
        <dbReference type="EMBL" id="SVA61110.1"/>
    </source>
</evidence>
<dbReference type="InterPro" id="IPR018265">
    <property type="entry name" value="Ribosomal_bL35_CS"/>
</dbReference>
<gene>
    <name evidence="4" type="ORF">METZ01_LOCUS113964</name>
</gene>
<keyword evidence="2" id="KW-0689">Ribosomal protein</keyword>
<dbReference type="InterPro" id="IPR021137">
    <property type="entry name" value="Ribosomal_bL35-like"/>
</dbReference>
<organism evidence="4">
    <name type="scientific">marine metagenome</name>
    <dbReference type="NCBI Taxonomy" id="408172"/>
    <lineage>
        <taxon>unclassified sequences</taxon>
        <taxon>metagenomes</taxon>
        <taxon>ecological metagenomes</taxon>
    </lineage>
</organism>
<proteinExistence type="inferred from homology"/>
<dbReference type="SUPFAM" id="SSF143034">
    <property type="entry name" value="L35p-like"/>
    <property type="match status" value="1"/>
</dbReference>
<name>A0A381X914_9ZZZZ</name>
<dbReference type="PANTHER" id="PTHR33343">
    <property type="entry name" value="54S RIBOSOMAL PROTEIN BL35M"/>
    <property type="match status" value="1"/>
</dbReference>
<dbReference type="InterPro" id="IPR001706">
    <property type="entry name" value="Ribosomal_bL35"/>
</dbReference>
<dbReference type="PROSITE" id="PS00936">
    <property type="entry name" value="RIBOSOMAL_L35"/>
    <property type="match status" value="1"/>
</dbReference>
<evidence type="ECO:0008006" key="5">
    <source>
        <dbReference type="Google" id="ProtNLM"/>
    </source>
</evidence>
<dbReference type="EMBL" id="UINC01014304">
    <property type="protein sequence ID" value="SVA61110.1"/>
    <property type="molecule type" value="Genomic_DNA"/>
</dbReference>
<dbReference type="GO" id="GO:0022625">
    <property type="term" value="C:cytosolic large ribosomal subunit"/>
    <property type="evidence" value="ECO:0007669"/>
    <property type="project" value="TreeGrafter"/>
</dbReference>
<protein>
    <recommendedName>
        <fullName evidence="5">50S ribosomal protein L35</fullName>
    </recommendedName>
</protein>
<accession>A0A381X914</accession>
<dbReference type="AlphaFoldDB" id="A0A381X914"/>
<evidence type="ECO:0000256" key="1">
    <source>
        <dbReference type="ARBA" id="ARBA00006598"/>
    </source>
</evidence>
<dbReference type="PRINTS" id="PR00064">
    <property type="entry name" value="RIBOSOMALL35"/>
</dbReference>
<dbReference type="NCBIfam" id="TIGR00001">
    <property type="entry name" value="rpmI_bact"/>
    <property type="match status" value="1"/>
</dbReference>
<dbReference type="PANTHER" id="PTHR33343:SF1">
    <property type="entry name" value="LARGE RIBOSOMAL SUBUNIT PROTEIN BL35M"/>
    <property type="match status" value="1"/>
</dbReference>
<dbReference type="Pfam" id="PF01632">
    <property type="entry name" value="Ribosomal_L35p"/>
    <property type="match status" value="1"/>
</dbReference>
<evidence type="ECO:0000256" key="3">
    <source>
        <dbReference type="ARBA" id="ARBA00023274"/>
    </source>
</evidence>
<dbReference type="Gene3D" id="4.10.410.60">
    <property type="match status" value="1"/>
</dbReference>
<dbReference type="GO" id="GO:0006412">
    <property type="term" value="P:translation"/>
    <property type="evidence" value="ECO:0007669"/>
    <property type="project" value="InterPro"/>
</dbReference>
<reference evidence="4" key="1">
    <citation type="submission" date="2018-05" db="EMBL/GenBank/DDBJ databases">
        <authorList>
            <person name="Lanie J.A."/>
            <person name="Ng W.-L."/>
            <person name="Kazmierczak K.M."/>
            <person name="Andrzejewski T.M."/>
            <person name="Davidsen T.M."/>
            <person name="Wayne K.J."/>
            <person name="Tettelin H."/>
            <person name="Glass J.I."/>
            <person name="Rusch D."/>
            <person name="Podicherti R."/>
            <person name="Tsui H.-C.T."/>
            <person name="Winkler M.E."/>
        </authorList>
    </citation>
    <scope>NUCLEOTIDE SEQUENCE</scope>
</reference>
<dbReference type="GO" id="GO:0003735">
    <property type="term" value="F:structural constituent of ribosome"/>
    <property type="evidence" value="ECO:0007669"/>
    <property type="project" value="InterPro"/>
</dbReference>
<comment type="similarity">
    <text evidence="1">Belongs to the bacterial ribosomal protein bL35 family.</text>
</comment>
<dbReference type="InterPro" id="IPR037229">
    <property type="entry name" value="Ribosomal_bL35_sf"/>
</dbReference>